<protein>
    <recommendedName>
        <fullName evidence="10">Urocanate hydratase</fullName>
        <ecNumber evidence="4">4.2.1.49</ecNumber>
    </recommendedName>
    <alternativeName>
        <fullName evidence="8">Imidazolonepropionate hydrolase</fullName>
    </alternativeName>
</protein>
<dbReference type="InterPro" id="IPR023637">
    <property type="entry name" value="Urocanase-like"/>
</dbReference>
<feature type="domain" description="Urocanase C-terminal" evidence="14">
    <location>
        <begin position="559"/>
        <end position="765"/>
    </location>
</feature>
<comment type="pathway">
    <text evidence="2">Amino-acid degradation; L-histidine degradation into L-glutamate; N-formimidoyl-L-glutamate from L-histidine: step 2/3.</text>
</comment>
<dbReference type="SUPFAM" id="SSF111326">
    <property type="entry name" value="Urocanase"/>
    <property type="match status" value="1"/>
</dbReference>
<dbReference type="UniPathway" id="UPA00379">
    <property type="reaction ID" value="UER00550"/>
</dbReference>
<dbReference type="EC" id="4.2.1.49" evidence="4"/>
<keyword evidence="16" id="KW-1185">Reference proteome</keyword>
<dbReference type="InterPro" id="IPR023636">
    <property type="entry name" value="Urocanase_CS"/>
</dbReference>
<dbReference type="Pfam" id="PF01175">
    <property type="entry name" value="Urocanase"/>
    <property type="match status" value="1"/>
</dbReference>
<dbReference type="GO" id="GO:0016153">
    <property type="term" value="F:urocanate hydratase activity"/>
    <property type="evidence" value="ECO:0007669"/>
    <property type="project" value="UniProtKB-EC"/>
</dbReference>
<evidence type="ECO:0000256" key="6">
    <source>
        <dbReference type="ARBA" id="ARBA00023027"/>
    </source>
</evidence>
<dbReference type="Gene3D" id="3.40.50.10730">
    <property type="entry name" value="Urocanase like domains"/>
    <property type="match status" value="1"/>
</dbReference>
<feature type="region of interest" description="Disordered" evidence="11">
    <location>
        <begin position="1"/>
        <end position="23"/>
    </location>
</feature>
<evidence type="ECO:0000256" key="1">
    <source>
        <dbReference type="ARBA" id="ARBA00001911"/>
    </source>
</evidence>
<dbReference type="AlphaFoldDB" id="A0A8J6AD72"/>
<evidence type="ECO:0000313" key="15">
    <source>
        <dbReference type="EMBL" id="KAG8516225.1"/>
    </source>
</evidence>
<comment type="caution">
    <text evidence="15">The sequence shown here is derived from an EMBL/GenBank/DDBJ whole genome shotgun (WGS) entry which is preliminary data.</text>
</comment>
<evidence type="ECO:0000256" key="5">
    <source>
        <dbReference type="ARBA" id="ARBA00022808"/>
    </source>
</evidence>
<evidence type="ECO:0000256" key="10">
    <source>
        <dbReference type="ARBA" id="ARBA00070010"/>
    </source>
</evidence>
<dbReference type="FunFam" id="3.40.1770.10:FF:000002">
    <property type="entry name" value="Urocanate hydratase 1"/>
    <property type="match status" value="1"/>
</dbReference>
<dbReference type="Pfam" id="PF17391">
    <property type="entry name" value="Urocanase_N"/>
    <property type="match status" value="1"/>
</dbReference>
<evidence type="ECO:0000256" key="7">
    <source>
        <dbReference type="ARBA" id="ARBA00023239"/>
    </source>
</evidence>
<comment type="cofactor">
    <cofactor evidence="1">
        <name>NAD(+)</name>
        <dbReference type="ChEBI" id="CHEBI:57540"/>
    </cofactor>
</comment>
<dbReference type="InterPro" id="IPR055351">
    <property type="entry name" value="Urocanase"/>
</dbReference>
<dbReference type="FunFam" id="3.40.1770.10:FF:000003">
    <property type="entry name" value="Urocanate hydratase 1"/>
    <property type="match status" value="1"/>
</dbReference>
<comment type="catalytic activity">
    <reaction evidence="9">
        <text>4-imidazolone-5-propanoate = trans-urocanate + H2O</text>
        <dbReference type="Rhea" id="RHEA:13101"/>
        <dbReference type="ChEBI" id="CHEBI:15377"/>
        <dbReference type="ChEBI" id="CHEBI:17771"/>
        <dbReference type="ChEBI" id="CHEBI:77893"/>
        <dbReference type="EC" id="4.2.1.49"/>
    </reaction>
</comment>
<evidence type="ECO:0000256" key="8">
    <source>
        <dbReference type="ARBA" id="ARBA00031640"/>
    </source>
</evidence>
<dbReference type="InterPro" id="IPR035085">
    <property type="entry name" value="Urocanase_Rossmann-like"/>
</dbReference>
<comment type="similarity">
    <text evidence="3">Belongs to the urocanase family.</text>
</comment>
<evidence type="ECO:0000259" key="12">
    <source>
        <dbReference type="Pfam" id="PF01175"/>
    </source>
</evidence>
<dbReference type="OrthoDB" id="194468at2759"/>
<dbReference type="InterPro" id="IPR035401">
    <property type="entry name" value="Urocanase_C"/>
</dbReference>
<dbReference type="Gene3D" id="3.40.1770.10">
    <property type="entry name" value="Urocanase superfamily"/>
    <property type="match status" value="1"/>
</dbReference>
<evidence type="ECO:0000256" key="3">
    <source>
        <dbReference type="ARBA" id="ARBA00007578"/>
    </source>
</evidence>
<evidence type="ECO:0000256" key="4">
    <source>
        <dbReference type="ARBA" id="ARBA00011992"/>
    </source>
</evidence>
<gene>
    <name evidence="15" type="ORF">J0S82_018872</name>
</gene>
<dbReference type="InterPro" id="IPR036190">
    <property type="entry name" value="Urocanase_sf"/>
</dbReference>
<dbReference type="InterPro" id="IPR038364">
    <property type="entry name" value="Urocanase_central_sf"/>
</dbReference>
<evidence type="ECO:0000259" key="14">
    <source>
        <dbReference type="Pfam" id="PF17392"/>
    </source>
</evidence>
<sequence>MPASWLLSRPRTSSAPGATGGLEAPAGAVMRAKSAFEAESFQPPGGGGVLRKSARTAAPASGAVRIWCRRRWLAKVENDISAHPCPEVSLGDLVPEEGEEFLAGSWGGMRRPLPLSQPEMSSLQELCSGLPLQPLPENRGRWTGVPHAPIRTPGLSPAEEQLALKNALRYFPPAVQKQLAPEFAQELRLFGHIYMYRFCPSIEMRAYPIQQYPCRTRAAAAIMHMIMNNLDPAVAQFPQELVTYGGNGQVFSNWAQFRLTMSYLSKMTEEQTLVMYSGHPMGLFPSSPSAPRLVITNGMVIPNYSSRAEYEKLFALGVTMYGQMTAGSYCYIGPQGIVHGTVLTVLNAGRRYLGVEDLAGKVFVTSGLGGMSGAQAKAAAIVGCIGLIAEVDKAALMKRHKQGWLMEVTDSLDHCIERLREARKKKEVLSLGYHGNVVTLWERLVHELDTTGELLVDLGSDQTSCHNPFNGGYYPVQLGFREAQSLMASDPTAFKGLVQESLRRQVSAINRLAEENFFFWDYGNAFLLEAQRAGAAVEKKGANKTEFRYPSYVQHIMGDIFSQGFGPFRWVCTSGDPQDLEVTDQLATAVLEEAIARGVNPSVKQQYADNIRWIREAAKHRLVVGSQARILYSDQKGRVAIAVAFNQAIAHGTIKAPVVLSRDHHDVSGTDSPFRETSNIYDGSAFCADMAVQNFVGDAFRGATWVSLHNGGGVGWGEVINGGFGLVLDGSQEAEQKARMMLGWDVSNGVARRCWSGNRKAYEIICQTMQENKGLVVTLPQEVPDEQILQQALRQ</sequence>
<dbReference type="GO" id="GO:0019557">
    <property type="term" value="P:L-histidine catabolic process to glutamate and formate"/>
    <property type="evidence" value="ECO:0007669"/>
    <property type="project" value="UniProtKB-UniPathway"/>
</dbReference>
<dbReference type="HAMAP" id="MF_00577">
    <property type="entry name" value="HutU"/>
    <property type="match status" value="1"/>
</dbReference>
<keyword evidence="6" id="KW-0520">NAD</keyword>
<dbReference type="FunFam" id="3.40.50.10730:FF:000002">
    <property type="entry name" value="Urocanate hydratase 1"/>
    <property type="match status" value="1"/>
</dbReference>
<evidence type="ECO:0000259" key="13">
    <source>
        <dbReference type="Pfam" id="PF17391"/>
    </source>
</evidence>
<organism evidence="15 16">
    <name type="scientific">Galemys pyrenaicus</name>
    <name type="common">Iberian desman</name>
    <name type="synonym">Pyrenean desman</name>
    <dbReference type="NCBI Taxonomy" id="202257"/>
    <lineage>
        <taxon>Eukaryota</taxon>
        <taxon>Metazoa</taxon>
        <taxon>Chordata</taxon>
        <taxon>Craniata</taxon>
        <taxon>Vertebrata</taxon>
        <taxon>Euteleostomi</taxon>
        <taxon>Mammalia</taxon>
        <taxon>Eutheria</taxon>
        <taxon>Laurasiatheria</taxon>
        <taxon>Eulipotyphla</taxon>
        <taxon>Talpidae</taxon>
        <taxon>Galemys</taxon>
    </lineage>
</organism>
<dbReference type="InterPro" id="IPR035400">
    <property type="entry name" value="Urocanase_N"/>
</dbReference>
<dbReference type="GO" id="GO:0019556">
    <property type="term" value="P:L-histidine catabolic process to glutamate and formamide"/>
    <property type="evidence" value="ECO:0007669"/>
    <property type="project" value="UniProtKB-UniPathway"/>
</dbReference>
<name>A0A8J6AD72_GALPY</name>
<dbReference type="Pfam" id="PF17392">
    <property type="entry name" value="Urocanase_C"/>
    <property type="match status" value="1"/>
</dbReference>
<dbReference type="PANTHER" id="PTHR12216:SF3">
    <property type="entry name" value="UROCANATE HYDRATASE"/>
    <property type="match status" value="1"/>
</dbReference>
<keyword evidence="7" id="KW-0456">Lyase</keyword>
<keyword evidence="5" id="KW-0369">Histidine metabolism</keyword>
<proteinExistence type="inferred from homology"/>
<feature type="domain" description="Urocanase Rossmann-like" evidence="12">
    <location>
        <begin position="333"/>
        <end position="556"/>
    </location>
</feature>
<evidence type="ECO:0000313" key="16">
    <source>
        <dbReference type="Proteomes" id="UP000700334"/>
    </source>
</evidence>
<dbReference type="PROSITE" id="PS01233">
    <property type="entry name" value="UROCANASE"/>
    <property type="match status" value="1"/>
</dbReference>
<feature type="domain" description="Urocanase N-terminal" evidence="13">
    <location>
        <begin position="204"/>
        <end position="330"/>
    </location>
</feature>
<dbReference type="PANTHER" id="PTHR12216">
    <property type="entry name" value="UROCANATE HYDRATASE"/>
    <property type="match status" value="1"/>
</dbReference>
<evidence type="ECO:0000256" key="9">
    <source>
        <dbReference type="ARBA" id="ARBA00047623"/>
    </source>
</evidence>
<accession>A0A8J6AD72</accession>
<dbReference type="Proteomes" id="UP000700334">
    <property type="component" value="Unassembled WGS sequence"/>
</dbReference>
<evidence type="ECO:0000256" key="2">
    <source>
        <dbReference type="ARBA" id="ARBA00004794"/>
    </source>
</evidence>
<reference evidence="15" key="1">
    <citation type="journal article" date="2021" name="Evol. Appl.">
        <title>The genome of the Pyrenean desman and the effects of bottlenecks and inbreeding on the genomic landscape of an endangered species.</title>
        <authorList>
            <person name="Escoda L."/>
            <person name="Castresana J."/>
        </authorList>
    </citation>
    <scope>NUCLEOTIDE SEQUENCE</scope>
    <source>
        <strain evidence="15">IBE-C5619</strain>
    </source>
</reference>
<dbReference type="NCBIfam" id="NF003820">
    <property type="entry name" value="PRK05414.1"/>
    <property type="match status" value="1"/>
</dbReference>
<dbReference type="EMBL" id="JAGFMF010011681">
    <property type="protein sequence ID" value="KAG8516225.1"/>
    <property type="molecule type" value="Genomic_DNA"/>
</dbReference>
<evidence type="ECO:0000256" key="11">
    <source>
        <dbReference type="SAM" id="MobiDB-lite"/>
    </source>
</evidence>